<keyword evidence="3" id="KW-1185">Reference proteome</keyword>
<dbReference type="EMBL" id="CAJJDM010000006">
    <property type="protein sequence ID" value="CAD8045171.1"/>
    <property type="molecule type" value="Genomic_DNA"/>
</dbReference>
<dbReference type="Proteomes" id="UP000688137">
    <property type="component" value="Unassembled WGS sequence"/>
</dbReference>
<evidence type="ECO:0000313" key="2">
    <source>
        <dbReference type="EMBL" id="CAD8045171.1"/>
    </source>
</evidence>
<feature type="coiled-coil region" evidence="1">
    <location>
        <begin position="40"/>
        <end position="67"/>
    </location>
</feature>
<reference evidence="2" key="1">
    <citation type="submission" date="2021-01" db="EMBL/GenBank/DDBJ databases">
        <authorList>
            <consortium name="Genoscope - CEA"/>
            <person name="William W."/>
        </authorList>
    </citation>
    <scope>NUCLEOTIDE SEQUENCE</scope>
</reference>
<gene>
    <name evidence="2" type="ORF">PPRIM_AZ9-3.1.T0090197</name>
</gene>
<organism evidence="2 3">
    <name type="scientific">Paramecium primaurelia</name>
    <dbReference type="NCBI Taxonomy" id="5886"/>
    <lineage>
        <taxon>Eukaryota</taxon>
        <taxon>Sar</taxon>
        <taxon>Alveolata</taxon>
        <taxon>Ciliophora</taxon>
        <taxon>Intramacronucleata</taxon>
        <taxon>Oligohymenophorea</taxon>
        <taxon>Peniculida</taxon>
        <taxon>Parameciidae</taxon>
        <taxon>Paramecium</taxon>
    </lineage>
</organism>
<protein>
    <submittedName>
        <fullName evidence="2">Uncharacterized protein</fullName>
    </submittedName>
</protein>
<accession>A0A8S1JSM4</accession>
<keyword evidence="1" id="KW-0175">Coiled coil</keyword>
<proteinExistence type="predicted"/>
<comment type="caution">
    <text evidence="2">The sequence shown here is derived from an EMBL/GenBank/DDBJ whole genome shotgun (WGS) entry which is preliminary data.</text>
</comment>
<evidence type="ECO:0000313" key="3">
    <source>
        <dbReference type="Proteomes" id="UP000688137"/>
    </source>
</evidence>
<sequence>MKKELENQKYQIQQFHNSYEQLTYNCYEFKDEIYKQNLIIQSQNNTIKEQEALLNKLENNQQRNNMQFSQMMEN</sequence>
<dbReference type="AlphaFoldDB" id="A0A8S1JSM4"/>
<evidence type="ECO:0000256" key="1">
    <source>
        <dbReference type="SAM" id="Coils"/>
    </source>
</evidence>
<name>A0A8S1JSM4_PARPR</name>